<evidence type="ECO:0000313" key="4">
    <source>
        <dbReference type="EMBL" id="MUL38639.1"/>
    </source>
</evidence>
<evidence type="ECO:0000313" key="5">
    <source>
        <dbReference type="Proteomes" id="UP000441797"/>
    </source>
</evidence>
<sequence>MSDMTRRRILAGLGTTGVAGAIATTNTQGNTQKPISANTNTNFKGRFTDKVVLITGATSGIGEATARAFAQEGAIIHFCGRREKLGEKVAQSINAAGGRASYQRADVRQEQDVASFIDTCISKYGRINVAFNNAGIESKPATIADRTLADWMDVMMTNATGIFLSMKHEIPVMLKQGGGVIINNASVSGHVGFATIAPYSTSKHAAIALTKVAALEYADKNIRINSISPGAVDTPMLRRALAAWKTNFETVAEDYPIKRIVAANEIAKIVLWLSSADPTCIVGADIDATGGYLTK</sequence>
<comment type="similarity">
    <text evidence="1 3">Belongs to the short-chain dehydrogenases/reductases (SDR) family.</text>
</comment>
<evidence type="ECO:0000256" key="2">
    <source>
        <dbReference type="ARBA" id="ARBA00023002"/>
    </source>
</evidence>
<dbReference type="GO" id="GO:0016491">
    <property type="term" value="F:oxidoreductase activity"/>
    <property type="evidence" value="ECO:0007669"/>
    <property type="project" value="UniProtKB-KW"/>
</dbReference>
<dbReference type="Pfam" id="PF00106">
    <property type="entry name" value="adh_short"/>
    <property type="match status" value="1"/>
</dbReference>
<evidence type="ECO:0000256" key="3">
    <source>
        <dbReference type="RuleBase" id="RU000363"/>
    </source>
</evidence>
<reference evidence="4 5" key="1">
    <citation type="journal article" date="2019" name="Front. Microbiol.">
        <title>Genomic Features for Desiccation Tolerance and Sugar Biosynthesis in the Extremophile Gloeocapsopsis sp. UTEX B3054.</title>
        <authorList>
            <person name="Urrejola C."/>
            <person name="Alcorta J."/>
            <person name="Salas L."/>
            <person name="Vasquez M."/>
            <person name="Polz M.F."/>
            <person name="Vicuna R."/>
            <person name="Diez B."/>
        </authorList>
    </citation>
    <scope>NUCLEOTIDE SEQUENCE [LARGE SCALE GENOMIC DNA]</scope>
    <source>
        <strain evidence="4 5">1H9</strain>
    </source>
</reference>
<proteinExistence type="inferred from homology"/>
<organism evidence="4 5">
    <name type="scientific">Gloeocapsopsis dulcis AAB1 = 1H9</name>
    <dbReference type="NCBI Taxonomy" id="1433147"/>
    <lineage>
        <taxon>Bacteria</taxon>
        <taxon>Bacillati</taxon>
        <taxon>Cyanobacteriota</taxon>
        <taxon>Cyanophyceae</taxon>
        <taxon>Oscillatoriophycideae</taxon>
        <taxon>Chroococcales</taxon>
        <taxon>Chroococcaceae</taxon>
        <taxon>Gloeocapsopsis</taxon>
        <taxon>Gloeocapsopsis dulcis</taxon>
    </lineage>
</organism>
<protein>
    <submittedName>
        <fullName evidence="4">Short-chain dehydrogenase</fullName>
    </submittedName>
</protein>
<name>A0A6N8G0K5_9CHRO</name>
<dbReference type="Proteomes" id="UP000441797">
    <property type="component" value="Unassembled WGS sequence"/>
</dbReference>
<accession>A0A6N8G0K5</accession>
<dbReference type="InterPro" id="IPR036291">
    <property type="entry name" value="NAD(P)-bd_dom_sf"/>
</dbReference>
<dbReference type="PROSITE" id="PS00061">
    <property type="entry name" value="ADH_SHORT"/>
    <property type="match status" value="1"/>
</dbReference>
<dbReference type="InterPro" id="IPR002347">
    <property type="entry name" value="SDR_fam"/>
</dbReference>
<dbReference type="EMBL" id="NAPY01000044">
    <property type="protein sequence ID" value="MUL38639.1"/>
    <property type="molecule type" value="Genomic_DNA"/>
</dbReference>
<dbReference type="InterPro" id="IPR006311">
    <property type="entry name" value="TAT_signal"/>
</dbReference>
<dbReference type="PANTHER" id="PTHR24321:SF11">
    <property type="entry name" value="BLR0893 PROTEIN"/>
    <property type="match status" value="1"/>
</dbReference>
<dbReference type="RefSeq" id="WP_105218966.1">
    <property type="nucleotide sequence ID" value="NZ_CAWNSU010000025.1"/>
</dbReference>
<dbReference type="FunFam" id="3.40.50.720:FF:000084">
    <property type="entry name" value="Short-chain dehydrogenase reductase"/>
    <property type="match status" value="1"/>
</dbReference>
<dbReference type="PROSITE" id="PS51318">
    <property type="entry name" value="TAT"/>
    <property type="match status" value="1"/>
</dbReference>
<keyword evidence="2" id="KW-0560">Oxidoreductase</keyword>
<comment type="caution">
    <text evidence="4">The sequence shown here is derived from an EMBL/GenBank/DDBJ whole genome shotgun (WGS) entry which is preliminary data.</text>
</comment>
<dbReference type="SUPFAM" id="SSF51735">
    <property type="entry name" value="NAD(P)-binding Rossmann-fold domains"/>
    <property type="match status" value="1"/>
</dbReference>
<dbReference type="PRINTS" id="PR00081">
    <property type="entry name" value="GDHRDH"/>
</dbReference>
<keyword evidence="5" id="KW-1185">Reference proteome</keyword>
<dbReference type="CDD" id="cd05233">
    <property type="entry name" value="SDR_c"/>
    <property type="match status" value="1"/>
</dbReference>
<dbReference type="InterPro" id="IPR020904">
    <property type="entry name" value="Sc_DH/Rdtase_CS"/>
</dbReference>
<dbReference type="PANTHER" id="PTHR24321">
    <property type="entry name" value="DEHYDROGENASES, SHORT CHAIN"/>
    <property type="match status" value="1"/>
</dbReference>
<dbReference type="OrthoDB" id="9803333at2"/>
<dbReference type="AlphaFoldDB" id="A0A6N8G0K5"/>
<evidence type="ECO:0000256" key="1">
    <source>
        <dbReference type="ARBA" id="ARBA00006484"/>
    </source>
</evidence>
<gene>
    <name evidence="4" type="ORF">BWI75_20525</name>
</gene>
<dbReference type="Gene3D" id="3.40.50.720">
    <property type="entry name" value="NAD(P)-binding Rossmann-like Domain"/>
    <property type="match status" value="1"/>
</dbReference>
<dbReference type="PRINTS" id="PR00080">
    <property type="entry name" value="SDRFAMILY"/>
</dbReference>